<gene>
    <name evidence="3" type="ORF">CA260_17730</name>
</gene>
<proteinExistence type="predicted"/>
<accession>A0A328P1I9</accession>
<keyword evidence="4" id="KW-1185">Reference proteome</keyword>
<evidence type="ECO:0000313" key="4">
    <source>
        <dbReference type="Proteomes" id="UP000248926"/>
    </source>
</evidence>
<protein>
    <submittedName>
        <fullName evidence="3">Uncharacterized protein</fullName>
    </submittedName>
</protein>
<sequence>MKSSTLWLASVAACSCISAIAAADAPKPMLIRDYTDFVAPADQQAYEAGIKSYNQCLNQHGFKYTWTAWSHETGDTYAYSYTTEAVPWSAFDAMHETSKACDQIFRASVNPHLKSEVSGFVEARNDLSHMPKGMALTSPYIQVVDFKLKHGHEPHEAFIDVAKKIAAAAEKTKWPSNYMIGEMQQAGPDAPDFVVVIPAKSWEDLGKDPETPLWTMVENVYGKQDAQAMRKSLNEATESSSSHVDSYNTELSYKGAGK</sequence>
<name>A0A328P1I9_9GAMM</name>
<evidence type="ECO:0000256" key="1">
    <source>
        <dbReference type="SAM" id="MobiDB-lite"/>
    </source>
</evidence>
<dbReference type="OrthoDB" id="5947802at2"/>
<dbReference type="PROSITE" id="PS51257">
    <property type="entry name" value="PROKAR_LIPOPROTEIN"/>
    <property type="match status" value="1"/>
</dbReference>
<organism evidence="3 4">
    <name type="scientific">Dyella jiangningensis</name>
    <dbReference type="NCBI Taxonomy" id="1379159"/>
    <lineage>
        <taxon>Bacteria</taxon>
        <taxon>Pseudomonadati</taxon>
        <taxon>Pseudomonadota</taxon>
        <taxon>Gammaproteobacteria</taxon>
        <taxon>Lysobacterales</taxon>
        <taxon>Rhodanobacteraceae</taxon>
        <taxon>Dyella</taxon>
    </lineage>
</organism>
<evidence type="ECO:0000313" key="3">
    <source>
        <dbReference type="EMBL" id="RAO75869.1"/>
    </source>
</evidence>
<evidence type="ECO:0000256" key="2">
    <source>
        <dbReference type="SAM" id="SignalP"/>
    </source>
</evidence>
<feature type="compositionally biased region" description="Polar residues" evidence="1">
    <location>
        <begin position="234"/>
        <end position="251"/>
    </location>
</feature>
<dbReference type="RefSeq" id="WP_111984328.1">
    <property type="nucleotide sequence ID" value="NZ_NFZS01000004.1"/>
</dbReference>
<dbReference type="EMBL" id="NFZS01000004">
    <property type="protein sequence ID" value="RAO75869.1"/>
    <property type="molecule type" value="Genomic_DNA"/>
</dbReference>
<reference evidence="3 4" key="1">
    <citation type="journal article" date="2018" name="Genet. Mol. Biol.">
        <title>The genome sequence of Dyella jiangningensis FCAV SCS01 from a lignocellulose-decomposing microbial consortium metagenome reveals potential for biotechnological applications.</title>
        <authorList>
            <person name="Desiderato J.G."/>
            <person name="Alvarenga D.O."/>
            <person name="Constancio M.T.L."/>
            <person name="Alves L.M.C."/>
            <person name="Varani A.M."/>
        </authorList>
    </citation>
    <scope>NUCLEOTIDE SEQUENCE [LARGE SCALE GENOMIC DNA]</scope>
    <source>
        <strain evidence="3 4">FCAV SCS01</strain>
    </source>
</reference>
<feature type="chain" id="PRO_5016250188" evidence="2">
    <location>
        <begin position="24"/>
        <end position="258"/>
    </location>
</feature>
<keyword evidence="2" id="KW-0732">Signal</keyword>
<feature type="signal peptide" evidence="2">
    <location>
        <begin position="1"/>
        <end position="23"/>
    </location>
</feature>
<dbReference type="AlphaFoldDB" id="A0A328P1I9"/>
<dbReference type="Proteomes" id="UP000248926">
    <property type="component" value="Unassembled WGS sequence"/>
</dbReference>
<feature type="region of interest" description="Disordered" evidence="1">
    <location>
        <begin position="227"/>
        <end position="258"/>
    </location>
</feature>
<comment type="caution">
    <text evidence="3">The sequence shown here is derived from an EMBL/GenBank/DDBJ whole genome shotgun (WGS) entry which is preliminary data.</text>
</comment>